<evidence type="ECO:0000256" key="9">
    <source>
        <dbReference type="ARBA" id="ARBA00023180"/>
    </source>
</evidence>
<evidence type="ECO:0000256" key="8">
    <source>
        <dbReference type="ARBA" id="ARBA00023170"/>
    </source>
</evidence>
<feature type="compositionally biased region" description="Polar residues" evidence="10">
    <location>
        <begin position="373"/>
        <end position="389"/>
    </location>
</feature>
<feature type="compositionally biased region" description="Basic and acidic residues" evidence="10">
    <location>
        <begin position="262"/>
        <end position="276"/>
    </location>
</feature>
<feature type="transmembrane region" description="Helical" evidence="11">
    <location>
        <begin position="442"/>
        <end position="465"/>
    </location>
</feature>
<proteinExistence type="predicted"/>
<dbReference type="Pfam" id="PF00560">
    <property type="entry name" value="LRR_1"/>
    <property type="match status" value="2"/>
</dbReference>
<feature type="compositionally biased region" description="Polar residues" evidence="10">
    <location>
        <begin position="153"/>
        <end position="169"/>
    </location>
</feature>
<dbReference type="InterPro" id="IPR032675">
    <property type="entry name" value="LRR_dom_sf"/>
</dbReference>
<keyword evidence="13" id="KW-1185">Reference proteome</keyword>
<comment type="subcellular location">
    <subcellularLocation>
        <location evidence="1">Membrane</location>
        <topology evidence="1">Single-pass membrane protein</topology>
    </subcellularLocation>
</comment>
<feature type="compositionally biased region" description="Polar residues" evidence="10">
    <location>
        <begin position="33"/>
        <end position="44"/>
    </location>
</feature>
<feature type="compositionally biased region" description="Basic and acidic residues" evidence="10">
    <location>
        <begin position="170"/>
        <end position="186"/>
    </location>
</feature>
<dbReference type="FunFam" id="3.80.10.10:FF:000041">
    <property type="entry name" value="LRR receptor-like serine/threonine-protein kinase ERECTA"/>
    <property type="match status" value="2"/>
</dbReference>
<feature type="compositionally biased region" description="Low complexity" evidence="10">
    <location>
        <begin position="8"/>
        <end position="21"/>
    </location>
</feature>
<accession>A0A9N8H6U3</accession>
<dbReference type="GO" id="GO:0016020">
    <property type="term" value="C:membrane"/>
    <property type="evidence" value="ECO:0007669"/>
    <property type="project" value="UniProtKB-SubCell"/>
</dbReference>
<organism evidence="12 13">
    <name type="scientific">Seminavis robusta</name>
    <dbReference type="NCBI Taxonomy" id="568900"/>
    <lineage>
        <taxon>Eukaryota</taxon>
        <taxon>Sar</taxon>
        <taxon>Stramenopiles</taxon>
        <taxon>Ochrophyta</taxon>
        <taxon>Bacillariophyta</taxon>
        <taxon>Bacillariophyceae</taxon>
        <taxon>Bacillariophycidae</taxon>
        <taxon>Naviculales</taxon>
        <taxon>Naviculaceae</taxon>
        <taxon>Seminavis</taxon>
    </lineage>
</organism>
<evidence type="ECO:0000256" key="3">
    <source>
        <dbReference type="ARBA" id="ARBA00022692"/>
    </source>
</evidence>
<evidence type="ECO:0000313" key="13">
    <source>
        <dbReference type="Proteomes" id="UP001153069"/>
    </source>
</evidence>
<dbReference type="SUPFAM" id="SSF52058">
    <property type="entry name" value="L domain-like"/>
    <property type="match status" value="1"/>
</dbReference>
<evidence type="ECO:0000313" key="12">
    <source>
        <dbReference type="EMBL" id="CAB9503963.1"/>
    </source>
</evidence>
<keyword evidence="2" id="KW-0433">Leucine-rich repeat</keyword>
<evidence type="ECO:0000256" key="4">
    <source>
        <dbReference type="ARBA" id="ARBA00022729"/>
    </source>
</evidence>
<feature type="region of interest" description="Disordered" evidence="10">
    <location>
        <begin position="217"/>
        <end position="276"/>
    </location>
</feature>
<dbReference type="PANTHER" id="PTHR27000:SF642">
    <property type="entry name" value="INACTIVE LEUCINE-RICH REPEAT RECEPTOR KINASE XIAO-RELATED"/>
    <property type="match status" value="1"/>
</dbReference>
<keyword evidence="7 11" id="KW-0472">Membrane</keyword>
<gene>
    <name evidence="12" type="ORF">SEMRO_181_G079150.1</name>
</gene>
<evidence type="ECO:0000256" key="2">
    <source>
        <dbReference type="ARBA" id="ARBA00022614"/>
    </source>
</evidence>
<sequence length="925" mass="100428">MKKTPTDSDSGNGSSRQASSSVQQPPTKEIPSPRSQHSEVSSSDGVDEKSKTLDSTGNSASTNKNDDEWMDVIKEQEKAMRLHPAVSQALDGASSGEPSTSATARLPNRTKSSQGRSQDFKGSPNKATASQNDRDISRKRAASPTRKQKTEIKNTPQSSSPGDTQQSNRTGDDWMKEIKEHEKIARENPAIALALNNTSNAHFPPPAAAIAGNQHTPQISNAADNTDFRSGSPAPGQTNKNARNDSPPRKPPPRVQQPRTTTPEKMERGETLFRQSSDDLMKAIAIRSIEDGMALDATATTTVTMDNTTHTNNSTADDSTNYSQQAKKRISGHVQPGAFGAAPGMRPTRQASLHYATLLNSSLSESNYFSQELNDTQHSSNGSNKNPNSERPPVISTRNIGLVEAHPVSSYFPFPRAQAYEEPSEDIVARTSRQERCRLAQYYAVMVLGFTTFVLLILYATGAIFSSDSSTEPLPSSASPSLAPTMAVTEYEYSLELPSYTQEAIEADPTSAQARAYQWIKQDVLLETYSPYRQLQRFALATLYYATNGHTWEINEMWLSYADHECLWQTKGVFLLDDGMTKHCDPDGNFLDLYLTKNGLSGSLPPELGLLTKLEVLDVATNNIRGTIPSQIGLMTSLYELILDANELTAAVPSEIYQLTRLECFYVHTNPVTGTIMTEVGLLTNMIDFEWTDTLTRGTIPTELGLMTQTTALFLWANLLEGAIPSEIGSMTNMTYGFGLYGQSLTGTIPTEIGRMTDLESLYLDANFLTGQIPSELGRFHKITEMYLKANDLRGAIPSTFGLLTSLVVLDLSSTSISGSIPSELGALTAVSWINLDATNLADDVPAELGNLGVNGECEKLKLNDTLVTGEIPSGLCDISDLSFDCSDDLCGCDCVCHFGAQGSVDASARGRAWAAVGQGREFAP</sequence>
<evidence type="ECO:0000256" key="11">
    <source>
        <dbReference type="SAM" id="Phobius"/>
    </source>
</evidence>
<dbReference type="AlphaFoldDB" id="A0A9N8H6U3"/>
<evidence type="ECO:0000256" key="10">
    <source>
        <dbReference type="SAM" id="MobiDB-lite"/>
    </source>
</evidence>
<reference evidence="12" key="1">
    <citation type="submission" date="2020-06" db="EMBL/GenBank/DDBJ databases">
        <authorList>
            <consortium name="Plant Systems Biology data submission"/>
        </authorList>
    </citation>
    <scope>NUCLEOTIDE SEQUENCE</scope>
    <source>
        <strain evidence="12">D6</strain>
    </source>
</reference>
<feature type="compositionally biased region" description="Polar residues" evidence="10">
    <location>
        <begin position="53"/>
        <end position="63"/>
    </location>
</feature>
<keyword evidence="4" id="KW-0732">Signal</keyword>
<feature type="region of interest" description="Disordered" evidence="10">
    <location>
        <begin position="373"/>
        <end position="394"/>
    </location>
</feature>
<feature type="compositionally biased region" description="Basic and acidic residues" evidence="10">
    <location>
        <begin position="64"/>
        <end position="80"/>
    </location>
</feature>
<evidence type="ECO:0000256" key="7">
    <source>
        <dbReference type="ARBA" id="ARBA00023136"/>
    </source>
</evidence>
<evidence type="ECO:0000256" key="5">
    <source>
        <dbReference type="ARBA" id="ARBA00022737"/>
    </source>
</evidence>
<protein>
    <submittedName>
        <fullName evidence="12">Leucine Rich Repeat</fullName>
    </submittedName>
</protein>
<dbReference type="PANTHER" id="PTHR27000">
    <property type="entry name" value="LEUCINE-RICH REPEAT RECEPTOR-LIKE PROTEIN KINASE FAMILY PROTEIN-RELATED"/>
    <property type="match status" value="1"/>
</dbReference>
<dbReference type="Proteomes" id="UP001153069">
    <property type="component" value="Unassembled WGS sequence"/>
</dbReference>
<evidence type="ECO:0000256" key="1">
    <source>
        <dbReference type="ARBA" id="ARBA00004167"/>
    </source>
</evidence>
<dbReference type="EMBL" id="CAICTM010000180">
    <property type="protein sequence ID" value="CAB9503963.1"/>
    <property type="molecule type" value="Genomic_DNA"/>
</dbReference>
<keyword evidence="8" id="KW-0675">Receptor</keyword>
<name>A0A9N8H6U3_9STRA</name>
<comment type="caution">
    <text evidence="12">The sequence shown here is derived from an EMBL/GenBank/DDBJ whole genome shotgun (WGS) entry which is preliminary data.</text>
</comment>
<feature type="region of interest" description="Disordered" evidence="10">
    <location>
        <begin position="1"/>
        <end position="191"/>
    </location>
</feature>
<evidence type="ECO:0000256" key="6">
    <source>
        <dbReference type="ARBA" id="ARBA00022989"/>
    </source>
</evidence>
<dbReference type="InterPro" id="IPR001611">
    <property type="entry name" value="Leu-rich_rpt"/>
</dbReference>
<keyword evidence="9" id="KW-0325">Glycoprotein</keyword>
<feature type="compositionally biased region" description="Polar residues" evidence="10">
    <location>
        <begin position="96"/>
        <end position="117"/>
    </location>
</feature>
<keyword evidence="3 11" id="KW-0812">Transmembrane</keyword>
<keyword evidence="5" id="KW-0677">Repeat</keyword>
<keyword evidence="6 11" id="KW-1133">Transmembrane helix</keyword>
<dbReference type="Gene3D" id="3.80.10.10">
    <property type="entry name" value="Ribonuclease Inhibitor"/>
    <property type="match status" value="2"/>
</dbReference>